<dbReference type="Pfam" id="PF01738">
    <property type="entry name" value="DLH"/>
    <property type="match status" value="1"/>
</dbReference>
<reference evidence="2 3" key="1">
    <citation type="submission" date="2022-03" db="EMBL/GenBank/DDBJ databases">
        <authorList>
            <person name="Jo J.-H."/>
            <person name="Im W.-T."/>
        </authorList>
    </citation>
    <scope>NUCLEOTIDE SEQUENCE [LARGE SCALE GENOMIC DNA]</scope>
    <source>
        <strain evidence="2 3">MA9</strain>
    </source>
</reference>
<dbReference type="PANTHER" id="PTHR46623:SF6">
    <property type="entry name" value="ALPHA_BETA-HYDROLASES SUPERFAMILY PROTEIN"/>
    <property type="match status" value="1"/>
</dbReference>
<dbReference type="Proteomes" id="UP001316087">
    <property type="component" value="Unassembled WGS sequence"/>
</dbReference>
<dbReference type="SUPFAM" id="SSF53474">
    <property type="entry name" value="alpha/beta-Hydrolases"/>
    <property type="match status" value="1"/>
</dbReference>
<dbReference type="Gene3D" id="3.40.50.1820">
    <property type="entry name" value="alpha/beta hydrolase"/>
    <property type="match status" value="1"/>
</dbReference>
<feature type="domain" description="Dienelactone hydrolase" evidence="1">
    <location>
        <begin position="8"/>
        <end position="188"/>
    </location>
</feature>
<accession>A0ABS9UBC6</accession>
<keyword evidence="3" id="KW-1185">Reference proteome</keyword>
<dbReference type="InterPro" id="IPR002925">
    <property type="entry name" value="Dienelactn_hydro"/>
</dbReference>
<dbReference type="InterPro" id="IPR029058">
    <property type="entry name" value="AB_hydrolase_fold"/>
</dbReference>
<gene>
    <name evidence="2" type="ORF">LZ480_06410</name>
</gene>
<dbReference type="EMBL" id="JAKZFC010000001">
    <property type="protein sequence ID" value="MCH7321523.1"/>
    <property type="molecule type" value="Genomic_DNA"/>
</dbReference>
<proteinExistence type="predicted"/>
<dbReference type="PANTHER" id="PTHR46623">
    <property type="entry name" value="CARBOXYMETHYLENEBUTENOLIDASE-RELATED"/>
    <property type="match status" value="1"/>
</dbReference>
<sequence>MELKQNSNRCVVLLHEIYGINQHIEYYAKLFYKQNFDVYIPNLINNETPFPYEEEERAYRHFMENVGFEKAYKQVMALIQVLSKEYIEIHVIGFSVGATVAWLCSSHKEVHRVVGFYGSRIREYLNRIPKCETILIYGEHEQSFDPKDLKCKLSHYSNVWVKIVEGGHGFADPYSKNYNKISADRILEYWCPFYNVN</sequence>
<keyword evidence="2" id="KW-0378">Hydrolase</keyword>
<dbReference type="InterPro" id="IPR051049">
    <property type="entry name" value="Dienelactone_hydrolase-like"/>
</dbReference>
<evidence type="ECO:0000313" key="2">
    <source>
        <dbReference type="EMBL" id="MCH7321523.1"/>
    </source>
</evidence>
<name>A0ABS9UBC6_9BACL</name>
<dbReference type="GO" id="GO:0016787">
    <property type="term" value="F:hydrolase activity"/>
    <property type="evidence" value="ECO:0007669"/>
    <property type="project" value="UniProtKB-KW"/>
</dbReference>
<protein>
    <submittedName>
        <fullName evidence="2">Dienelactone hydrolase family protein</fullName>
    </submittedName>
</protein>
<dbReference type="RefSeq" id="WP_241368548.1">
    <property type="nucleotide sequence ID" value="NZ_JAKZFC010000001.1"/>
</dbReference>
<comment type="caution">
    <text evidence="2">The sequence shown here is derived from an EMBL/GenBank/DDBJ whole genome shotgun (WGS) entry which is preliminary data.</text>
</comment>
<evidence type="ECO:0000313" key="3">
    <source>
        <dbReference type="Proteomes" id="UP001316087"/>
    </source>
</evidence>
<evidence type="ECO:0000259" key="1">
    <source>
        <dbReference type="Pfam" id="PF01738"/>
    </source>
</evidence>
<organism evidence="2 3">
    <name type="scientific">Solibacillus palustris</name>
    <dbReference type="NCBI Taxonomy" id="2908203"/>
    <lineage>
        <taxon>Bacteria</taxon>
        <taxon>Bacillati</taxon>
        <taxon>Bacillota</taxon>
        <taxon>Bacilli</taxon>
        <taxon>Bacillales</taxon>
        <taxon>Caryophanaceae</taxon>
        <taxon>Solibacillus</taxon>
    </lineage>
</organism>